<dbReference type="PANTHER" id="PTHR22617:SF23">
    <property type="entry name" value="CHEMOTAXIS PROTEIN CHEW"/>
    <property type="match status" value="1"/>
</dbReference>
<dbReference type="InterPro" id="IPR039315">
    <property type="entry name" value="CheW"/>
</dbReference>
<organism evidence="2 3">
    <name type="scientific">Marinospirillum insulare</name>
    <dbReference type="NCBI Taxonomy" id="217169"/>
    <lineage>
        <taxon>Bacteria</taxon>
        <taxon>Pseudomonadati</taxon>
        <taxon>Pseudomonadota</taxon>
        <taxon>Gammaproteobacteria</taxon>
        <taxon>Oceanospirillales</taxon>
        <taxon>Oceanospirillaceae</taxon>
        <taxon>Marinospirillum</taxon>
    </lineage>
</organism>
<dbReference type="Pfam" id="PF01584">
    <property type="entry name" value="CheW"/>
    <property type="match status" value="1"/>
</dbReference>
<reference evidence="3" key="1">
    <citation type="journal article" date="2019" name="Int. J. Syst. Evol. Microbiol.">
        <title>The Global Catalogue of Microorganisms (GCM) 10K type strain sequencing project: providing services to taxonomists for standard genome sequencing and annotation.</title>
        <authorList>
            <consortium name="The Broad Institute Genomics Platform"/>
            <consortium name="The Broad Institute Genome Sequencing Center for Infectious Disease"/>
            <person name="Wu L."/>
            <person name="Ma J."/>
        </authorList>
    </citation>
    <scope>NUCLEOTIDE SEQUENCE [LARGE SCALE GENOMIC DNA]</scope>
    <source>
        <strain evidence="3">NBRC 100033</strain>
    </source>
</reference>
<dbReference type="SUPFAM" id="SSF50341">
    <property type="entry name" value="CheW-like"/>
    <property type="match status" value="1"/>
</dbReference>
<accession>A0ABQ6A3N7</accession>
<dbReference type="InterPro" id="IPR036061">
    <property type="entry name" value="CheW-like_dom_sf"/>
</dbReference>
<feature type="domain" description="CheW-like" evidence="1">
    <location>
        <begin position="27"/>
        <end position="171"/>
    </location>
</feature>
<sequence>MTTSQLEQLLDERANQDQEIVDVDEPMIKLVIFRLSDQYFAFVGASILEVLPGEEPVHFLPGMPASVEGVMNVRGDIESVIGLQGLLQLTAEANPKATESSTILLAKGKEMHSGLRVDQLLDVVDLPESQMKPPPDALPEQLQPLVTNLFSFNGLAVTLLDLDAVFAAWLAEQGQ</sequence>
<proteinExistence type="predicted"/>
<comment type="caution">
    <text evidence="2">The sequence shown here is derived from an EMBL/GenBank/DDBJ whole genome shotgun (WGS) entry which is preliminary data.</text>
</comment>
<dbReference type="SMART" id="SM00260">
    <property type="entry name" value="CheW"/>
    <property type="match status" value="1"/>
</dbReference>
<dbReference type="PROSITE" id="PS50851">
    <property type="entry name" value="CHEW"/>
    <property type="match status" value="1"/>
</dbReference>
<evidence type="ECO:0000313" key="3">
    <source>
        <dbReference type="Proteomes" id="UP001156682"/>
    </source>
</evidence>
<evidence type="ECO:0000259" key="1">
    <source>
        <dbReference type="PROSITE" id="PS50851"/>
    </source>
</evidence>
<keyword evidence="3" id="KW-1185">Reference proteome</keyword>
<name>A0ABQ6A3N7_9GAMM</name>
<protein>
    <recommendedName>
        <fullName evidence="1">CheW-like domain-containing protein</fullName>
    </recommendedName>
</protein>
<dbReference type="EMBL" id="BSOR01000078">
    <property type="protein sequence ID" value="GLR65182.1"/>
    <property type="molecule type" value="Genomic_DNA"/>
</dbReference>
<dbReference type="InterPro" id="IPR002545">
    <property type="entry name" value="CheW-lke_dom"/>
</dbReference>
<dbReference type="Proteomes" id="UP001156682">
    <property type="component" value="Unassembled WGS sequence"/>
</dbReference>
<dbReference type="Gene3D" id="2.40.50.180">
    <property type="entry name" value="CheA-289, Domain 4"/>
    <property type="match status" value="1"/>
</dbReference>
<evidence type="ECO:0000313" key="2">
    <source>
        <dbReference type="EMBL" id="GLR65182.1"/>
    </source>
</evidence>
<dbReference type="PANTHER" id="PTHR22617">
    <property type="entry name" value="CHEMOTAXIS SENSOR HISTIDINE KINASE-RELATED"/>
    <property type="match status" value="1"/>
</dbReference>
<dbReference type="Gene3D" id="2.30.30.40">
    <property type="entry name" value="SH3 Domains"/>
    <property type="match status" value="1"/>
</dbReference>
<dbReference type="RefSeq" id="WP_036240098.1">
    <property type="nucleotide sequence ID" value="NZ_BSOR01000078.1"/>
</dbReference>
<gene>
    <name evidence="2" type="ORF">GCM10007878_26210</name>
</gene>